<name>A0ABY7F0Z1_MYAAR</name>
<evidence type="ECO:0000313" key="3">
    <source>
        <dbReference type="Proteomes" id="UP001164746"/>
    </source>
</evidence>
<dbReference type="InterPro" id="IPR012337">
    <property type="entry name" value="RNaseH-like_sf"/>
</dbReference>
<reference evidence="2" key="1">
    <citation type="submission" date="2022-11" db="EMBL/GenBank/DDBJ databases">
        <title>Centuries of genome instability and evolution in soft-shell clam transmissible cancer (bioRxiv).</title>
        <authorList>
            <person name="Hart S.F.M."/>
            <person name="Yonemitsu M.A."/>
            <person name="Giersch R.M."/>
            <person name="Beal B.F."/>
            <person name="Arriagada G."/>
            <person name="Davis B.W."/>
            <person name="Ostrander E.A."/>
            <person name="Goff S.P."/>
            <person name="Metzger M.J."/>
        </authorList>
    </citation>
    <scope>NUCLEOTIDE SEQUENCE</scope>
    <source>
        <strain evidence="2">MELC-2E11</strain>
        <tissue evidence="2">Siphon/mantle</tissue>
    </source>
</reference>
<dbReference type="SUPFAM" id="SSF53098">
    <property type="entry name" value="Ribonuclease H-like"/>
    <property type="match status" value="1"/>
</dbReference>
<evidence type="ECO:0000313" key="2">
    <source>
        <dbReference type="EMBL" id="WAR15295.1"/>
    </source>
</evidence>
<accession>A0ABY7F0Z1</accession>
<dbReference type="Proteomes" id="UP001164746">
    <property type="component" value="Chromosome 9"/>
</dbReference>
<sequence>MLETHACICVIKQMDWWRQHEEEFPRLSRLAKEVLYIPATSFPSERVFSVAGDIVTATRSRLAPDLYFKMQTSATYLAYPDASTVEQSLERLKDRFGKRKAAMKVDQWSTTLEQGLASRKPPMPGSTDFEIPDRKVFFVVQLRN</sequence>
<gene>
    <name evidence="2" type="ORF">MAR_005400</name>
</gene>
<organism evidence="2 3">
    <name type="scientific">Mya arenaria</name>
    <name type="common">Soft-shell clam</name>
    <dbReference type="NCBI Taxonomy" id="6604"/>
    <lineage>
        <taxon>Eukaryota</taxon>
        <taxon>Metazoa</taxon>
        <taxon>Spiralia</taxon>
        <taxon>Lophotrochozoa</taxon>
        <taxon>Mollusca</taxon>
        <taxon>Bivalvia</taxon>
        <taxon>Autobranchia</taxon>
        <taxon>Heteroconchia</taxon>
        <taxon>Euheterodonta</taxon>
        <taxon>Imparidentia</taxon>
        <taxon>Neoheterodontei</taxon>
        <taxon>Myida</taxon>
        <taxon>Myoidea</taxon>
        <taxon>Myidae</taxon>
        <taxon>Mya</taxon>
    </lineage>
</organism>
<keyword evidence="3" id="KW-1185">Reference proteome</keyword>
<dbReference type="PANTHER" id="PTHR46481:SF9">
    <property type="entry name" value="ZINC FINGER BED DOMAIN-CONTAINING PROTEIN 1-LIKE"/>
    <property type="match status" value="1"/>
</dbReference>
<dbReference type="InterPro" id="IPR008906">
    <property type="entry name" value="HATC_C_dom"/>
</dbReference>
<feature type="domain" description="HAT C-terminal dimerisation" evidence="1">
    <location>
        <begin position="14"/>
        <end position="65"/>
    </location>
</feature>
<dbReference type="Pfam" id="PF05699">
    <property type="entry name" value="Dimer_Tnp_hAT"/>
    <property type="match status" value="1"/>
</dbReference>
<dbReference type="PANTHER" id="PTHR46481">
    <property type="entry name" value="ZINC FINGER BED DOMAIN-CONTAINING PROTEIN 4"/>
    <property type="match status" value="1"/>
</dbReference>
<protein>
    <recommendedName>
        <fullName evidence="1">HAT C-terminal dimerisation domain-containing protein</fullName>
    </recommendedName>
</protein>
<proteinExistence type="predicted"/>
<evidence type="ECO:0000259" key="1">
    <source>
        <dbReference type="Pfam" id="PF05699"/>
    </source>
</evidence>
<dbReference type="EMBL" id="CP111020">
    <property type="protein sequence ID" value="WAR15295.1"/>
    <property type="molecule type" value="Genomic_DNA"/>
</dbReference>
<dbReference type="InterPro" id="IPR052035">
    <property type="entry name" value="ZnF_BED_domain_contain"/>
</dbReference>